<dbReference type="GO" id="GO:0005506">
    <property type="term" value="F:iron ion binding"/>
    <property type="evidence" value="ECO:0007669"/>
    <property type="project" value="InterPro"/>
</dbReference>
<dbReference type="EMBL" id="QPFP01000139">
    <property type="protein sequence ID" value="TEB20461.1"/>
    <property type="molecule type" value="Genomic_DNA"/>
</dbReference>
<dbReference type="GO" id="GO:0004497">
    <property type="term" value="F:monooxygenase activity"/>
    <property type="evidence" value="ECO:0007669"/>
    <property type="project" value="UniProtKB-KW"/>
</dbReference>
<evidence type="ECO:0000256" key="7">
    <source>
        <dbReference type="ARBA" id="ARBA00023004"/>
    </source>
</evidence>
<evidence type="ECO:0000256" key="4">
    <source>
        <dbReference type="ARBA" id="ARBA00022617"/>
    </source>
</evidence>
<keyword evidence="7 9" id="KW-0408">Iron</keyword>
<keyword evidence="4 9" id="KW-0349">Heme</keyword>
<dbReference type="OrthoDB" id="2789670at2759"/>
<gene>
    <name evidence="11" type="ORF">FA13DRAFT_1717721</name>
</gene>
<feature type="binding site" description="axial binding residue" evidence="9">
    <location>
        <position position="453"/>
    </location>
    <ligand>
        <name>heme</name>
        <dbReference type="ChEBI" id="CHEBI:30413"/>
    </ligand>
    <ligandPart>
        <name>Fe</name>
        <dbReference type="ChEBI" id="CHEBI:18248"/>
    </ligandPart>
</feature>
<dbReference type="SUPFAM" id="SSF48264">
    <property type="entry name" value="Cytochrome P450"/>
    <property type="match status" value="1"/>
</dbReference>
<dbReference type="InterPro" id="IPR050364">
    <property type="entry name" value="Cytochrome_P450_fung"/>
</dbReference>
<dbReference type="PANTHER" id="PTHR46300:SF7">
    <property type="entry name" value="P450, PUTATIVE (EUROFUNG)-RELATED"/>
    <property type="match status" value="1"/>
</dbReference>
<evidence type="ECO:0000256" key="10">
    <source>
        <dbReference type="RuleBase" id="RU000461"/>
    </source>
</evidence>
<dbReference type="InterPro" id="IPR001128">
    <property type="entry name" value="Cyt_P450"/>
</dbReference>
<comment type="caution">
    <text evidence="11">The sequence shown here is derived from an EMBL/GenBank/DDBJ whole genome shotgun (WGS) entry which is preliminary data.</text>
</comment>
<evidence type="ECO:0000313" key="12">
    <source>
        <dbReference type="Proteomes" id="UP000298030"/>
    </source>
</evidence>
<evidence type="ECO:0000256" key="8">
    <source>
        <dbReference type="ARBA" id="ARBA00023033"/>
    </source>
</evidence>
<keyword evidence="8 10" id="KW-0503">Monooxygenase</keyword>
<dbReference type="AlphaFoldDB" id="A0A4Y7SF42"/>
<dbReference type="GO" id="GO:0016705">
    <property type="term" value="F:oxidoreductase activity, acting on paired donors, with incorporation or reduction of molecular oxygen"/>
    <property type="evidence" value="ECO:0007669"/>
    <property type="project" value="InterPro"/>
</dbReference>
<accession>A0A4Y7SF42</accession>
<evidence type="ECO:0000256" key="1">
    <source>
        <dbReference type="ARBA" id="ARBA00001971"/>
    </source>
</evidence>
<dbReference type="Pfam" id="PF00067">
    <property type="entry name" value="p450"/>
    <property type="match status" value="1"/>
</dbReference>
<dbReference type="STRING" id="71717.A0A4Y7SF42"/>
<keyword evidence="5 9" id="KW-0479">Metal-binding</keyword>
<reference evidence="11 12" key="1">
    <citation type="journal article" date="2019" name="Nat. Ecol. Evol.">
        <title>Megaphylogeny resolves global patterns of mushroom evolution.</title>
        <authorList>
            <person name="Varga T."/>
            <person name="Krizsan K."/>
            <person name="Foldi C."/>
            <person name="Dima B."/>
            <person name="Sanchez-Garcia M."/>
            <person name="Sanchez-Ramirez S."/>
            <person name="Szollosi G.J."/>
            <person name="Szarkandi J.G."/>
            <person name="Papp V."/>
            <person name="Albert L."/>
            <person name="Andreopoulos W."/>
            <person name="Angelini C."/>
            <person name="Antonin V."/>
            <person name="Barry K.W."/>
            <person name="Bougher N.L."/>
            <person name="Buchanan P."/>
            <person name="Buyck B."/>
            <person name="Bense V."/>
            <person name="Catcheside P."/>
            <person name="Chovatia M."/>
            <person name="Cooper J."/>
            <person name="Damon W."/>
            <person name="Desjardin D."/>
            <person name="Finy P."/>
            <person name="Geml J."/>
            <person name="Haridas S."/>
            <person name="Hughes K."/>
            <person name="Justo A."/>
            <person name="Karasinski D."/>
            <person name="Kautmanova I."/>
            <person name="Kiss B."/>
            <person name="Kocsube S."/>
            <person name="Kotiranta H."/>
            <person name="LaButti K.M."/>
            <person name="Lechner B.E."/>
            <person name="Liimatainen K."/>
            <person name="Lipzen A."/>
            <person name="Lukacs Z."/>
            <person name="Mihaltcheva S."/>
            <person name="Morgado L.N."/>
            <person name="Niskanen T."/>
            <person name="Noordeloos M.E."/>
            <person name="Ohm R.A."/>
            <person name="Ortiz-Santana B."/>
            <person name="Ovrebo C."/>
            <person name="Racz N."/>
            <person name="Riley R."/>
            <person name="Savchenko A."/>
            <person name="Shiryaev A."/>
            <person name="Soop K."/>
            <person name="Spirin V."/>
            <person name="Szebenyi C."/>
            <person name="Tomsovsky M."/>
            <person name="Tulloss R.E."/>
            <person name="Uehling J."/>
            <person name="Grigoriev I.V."/>
            <person name="Vagvolgyi C."/>
            <person name="Papp T."/>
            <person name="Martin F.M."/>
            <person name="Miettinen O."/>
            <person name="Hibbett D.S."/>
            <person name="Nagy L.G."/>
        </authorList>
    </citation>
    <scope>NUCLEOTIDE SEQUENCE [LARGE SCALE GENOMIC DNA]</scope>
    <source>
        <strain evidence="11 12">FP101781</strain>
    </source>
</reference>
<proteinExistence type="inferred from homology"/>
<dbReference type="InterPro" id="IPR002401">
    <property type="entry name" value="Cyt_P450_E_grp-I"/>
</dbReference>
<dbReference type="PRINTS" id="PR00463">
    <property type="entry name" value="EP450I"/>
</dbReference>
<evidence type="ECO:0000256" key="9">
    <source>
        <dbReference type="PIRSR" id="PIRSR602401-1"/>
    </source>
</evidence>
<evidence type="ECO:0000256" key="5">
    <source>
        <dbReference type="ARBA" id="ARBA00022723"/>
    </source>
</evidence>
<dbReference type="Proteomes" id="UP000298030">
    <property type="component" value="Unassembled WGS sequence"/>
</dbReference>
<dbReference type="InterPro" id="IPR017972">
    <property type="entry name" value="Cyt_P450_CS"/>
</dbReference>
<dbReference type="Gene3D" id="1.10.630.10">
    <property type="entry name" value="Cytochrome P450"/>
    <property type="match status" value="1"/>
</dbReference>
<protein>
    <submittedName>
        <fullName evidence="11">Cytochrome P450</fullName>
    </submittedName>
</protein>
<evidence type="ECO:0000256" key="3">
    <source>
        <dbReference type="ARBA" id="ARBA00010617"/>
    </source>
</evidence>
<keyword evidence="12" id="KW-1185">Reference proteome</keyword>
<evidence type="ECO:0000256" key="6">
    <source>
        <dbReference type="ARBA" id="ARBA00023002"/>
    </source>
</evidence>
<dbReference type="GO" id="GO:0020037">
    <property type="term" value="F:heme binding"/>
    <property type="evidence" value="ECO:0007669"/>
    <property type="project" value="InterPro"/>
</dbReference>
<dbReference type="CDD" id="cd11065">
    <property type="entry name" value="CYP64-like"/>
    <property type="match status" value="1"/>
</dbReference>
<dbReference type="PANTHER" id="PTHR46300">
    <property type="entry name" value="P450, PUTATIVE (EUROFUNG)-RELATED-RELATED"/>
    <property type="match status" value="1"/>
</dbReference>
<comment type="pathway">
    <text evidence="2">Secondary metabolite biosynthesis.</text>
</comment>
<organism evidence="11 12">
    <name type="scientific">Coprinellus micaceus</name>
    <name type="common">Glistening ink-cap mushroom</name>
    <name type="synonym">Coprinus micaceus</name>
    <dbReference type="NCBI Taxonomy" id="71717"/>
    <lineage>
        <taxon>Eukaryota</taxon>
        <taxon>Fungi</taxon>
        <taxon>Dikarya</taxon>
        <taxon>Basidiomycota</taxon>
        <taxon>Agaricomycotina</taxon>
        <taxon>Agaricomycetes</taxon>
        <taxon>Agaricomycetidae</taxon>
        <taxon>Agaricales</taxon>
        <taxon>Agaricineae</taxon>
        <taxon>Psathyrellaceae</taxon>
        <taxon>Coprinellus</taxon>
    </lineage>
</organism>
<dbReference type="PROSITE" id="PS00086">
    <property type="entry name" value="CYTOCHROME_P450"/>
    <property type="match status" value="1"/>
</dbReference>
<keyword evidence="6 10" id="KW-0560">Oxidoreductase</keyword>
<sequence>MEKFTISELGWVKPTAAFLLVSYGLATLARALTRRKGLSLPPGPPPLPLIGNILDIPAEDYWLKYMEWSEQYGSDVLYLNLLGQDFIVLNSLSACKELLEKRSSIYSSRPIMPMVNDLIGFDWMFGFMPYGDEWKERRKLFTQSFGPSKVHLHRAHLLKHNRIFLLRLLEDPEHFRDHARMAAGAFVLEAAYGIDVKSPDDIFITGAERALLAMSASGTAATYVVDFIPILKHLPSWLPGAGFKREARLWRHHVEAMPRDPFKFVEDSLKRGDAKPCVATQLIQALDEGDAEYENQKATIRESLGSVYVGASDTTVSSVATFFLAMAQNPEIQKKSQSAVDRVVEAEGRLPDFTHFQKLPYIEAVVRELLRWKLVAPMAAPHSLIQDDVYKSFHIPQGATVTPNCFAITRDPTLYGPNADLFDPTRFLDATQTEINPDMPMGYDTFGFGRRMCPGMELAIESIWLTVVSTLAVFDIAKAGQEGDGFVKYTSGLISHPLPFEVKITPRSKEAEDWIRSSVVAGV</sequence>
<name>A0A4Y7SF42_COPMI</name>
<comment type="similarity">
    <text evidence="3 10">Belongs to the cytochrome P450 family.</text>
</comment>
<evidence type="ECO:0000313" key="11">
    <source>
        <dbReference type="EMBL" id="TEB20461.1"/>
    </source>
</evidence>
<comment type="cofactor">
    <cofactor evidence="1 9">
        <name>heme</name>
        <dbReference type="ChEBI" id="CHEBI:30413"/>
    </cofactor>
</comment>
<evidence type="ECO:0000256" key="2">
    <source>
        <dbReference type="ARBA" id="ARBA00005179"/>
    </source>
</evidence>
<dbReference type="InterPro" id="IPR036396">
    <property type="entry name" value="Cyt_P450_sf"/>
</dbReference>